<dbReference type="PROSITE" id="PS50110">
    <property type="entry name" value="RESPONSE_REGULATORY"/>
    <property type="match status" value="1"/>
</dbReference>
<protein>
    <submittedName>
        <fullName evidence="3">PilZ domain-containing protein</fullName>
    </submittedName>
</protein>
<dbReference type="InterPro" id="IPR001789">
    <property type="entry name" value="Sig_transdc_resp-reg_receiver"/>
</dbReference>
<evidence type="ECO:0000313" key="4">
    <source>
        <dbReference type="Proteomes" id="UP001154240"/>
    </source>
</evidence>
<accession>A0A9X4MPL6</accession>
<feature type="domain" description="Response regulatory" evidence="2">
    <location>
        <begin position="4"/>
        <end position="122"/>
    </location>
</feature>
<sequence length="251" mass="28280">MARNIIIMDSSASMRRIIRTMIQATVNDAVVSEAVDVEEAEGLLADAHYHLVIFSKESSDKNWLEFAQKQLALPEGQRTNFIPFSSTRKQDYIEELKRHGLKEYLTIPCAPNTLGELITRLCTPFSMRKTRRYSFPDAIASLEQGSNSFPAEVVNFSEGGVLCELDAPALFNWSMPVMINMEFCLDGVTLEIPGLYSVARRLMVVDANPDYSPRTIRLACRFISIPEESKNQLGVVFQVIEKQENQLGHEA</sequence>
<reference evidence="3" key="1">
    <citation type="journal article" date="2022" name="bioRxiv">
        <title>Thiovibrio frasassiensisgen. nov., sp. nov., an autotrophic, elemental sulfur disproportionating bacterium isolated from sulfidic karst sediment, and proposal of Thiovibrionaceae fam. nov.</title>
        <authorList>
            <person name="Aronson H."/>
            <person name="Thomas C."/>
            <person name="Bhattacharyya M."/>
            <person name="Eckstein S."/>
            <person name="Jensen S."/>
            <person name="Barco R."/>
            <person name="Macalady J."/>
            <person name="Amend J."/>
        </authorList>
    </citation>
    <scope>NUCLEOTIDE SEQUENCE</scope>
    <source>
        <strain evidence="3">RS19-109</strain>
    </source>
</reference>
<dbReference type="InterPro" id="IPR011006">
    <property type="entry name" value="CheY-like_superfamily"/>
</dbReference>
<dbReference type="Proteomes" id="UP001154240">
    <property type="component" value="Unassembled WGS sequence"/>
</dbReference>
<comment type="caution">
    <text evidence="3">The sequence shown here is derived from an EMBL/GenBank/DDBJ whole genome shotgun (WGS) entry which is preliminary data.</text>
</comment>
<evidence type="ECO:0000259" key="2">
    <source>
        <dbReference type="PROSITE" id="PS50110"/>
    </source>
</evidence>
<organism evidence="3 4">
    <name type="scientific">Thiovibrio frasassiensis</name>
    <dbReference type="NCBI Taxonomy" id="2984131"/>
    <lineage>
        <taxon>Bacteria</taxon>
        <taxon>Pseudomonadati</taxon>
        <taxon>Thermodesulfobacteriota</taxon>
        <taxon>Desulfobulbia</taxon>
        <taxon>Desulfobulbales</taxon>
        <taxon>Thiovibrionaceae</taxon>
        <taxon>Thiovibrio</taxon>
    </lineage>
</organism>
<dbReference type="GO" id="GO:0035438">
    <property type="term" value="F:cyclic-di-GMP binding"/>
    <property type="evidence" value="ECO:0007669"/>
    <property type="project" value="InterPro"/>
</dbReference>
<dbReference type="SUPFAM" id="SSF52172">
    <property type="entry name" value="CheY-like"/>
    <property type="match status" value="1"/>
</dbReference>
<proteinExistence type="predicted"/>
<dbReference type="Gene3D" id="3.40.50.2300">
    <property type="match status" value="1"/>
</dbReference>
<gene>
    <name evidence="3" type="ORF">OLX77_10580</name>
</gene>
<keyword evidence="4" id="KW-1185">Reference proteome</keyword>
<reference evidence="3" key="2">
    <citation type="submission" date="2022-10" db="EMBL/GenBank/DDBJ databases">
        <authorList>
            <person name="Aronson H.S."/>
        </authorList>
    </citation>
    <scope>NUCLEOTIDE SEQUENCE</scope>
    <source>
        <strain evidence="3">RS19-109</strain>
    </source>
</reference>
<evidence type="ECO:0000313" key="3">
    <source>
        <dbReference type="EMBL" id="MDG4476597.1"/>
    </source>
</evidence>
<dbReference type="RefSeq" id="WP_307633562.1">
    <property type="nucleotide sequence ID" value="NZ_JAPHEH010000001.1"/>
</dbReference>
<dbReference type="InterPro" id="IPR009875">
    <property type="entry name" value="PilZ_domain"/>
</dbReference>
<dbReference type="Pfam" id="PF07238">
    <property type="entry name" value="PilZ"/>
    <property type="match status" value="1"/>
</dbReference>
<evidence type="ECO:0000256" key="1">
    <source>
        <dbReference type="PROSITE-ProRule" id="PRU00169"/>
    </source>
</evidence>
<dbReference type="GO" id="GO:0000160">
    <property type="term" value="P:phosphorelay signal transduction system"/>
    <property type="evidence" value="ECO:0007669"/>
    <property type="project" value="InterPro"/>
</dbReference>
<comment type="caution">
    <text evidence="1">Lacks conserved residue(s) required for the propagation of feature annotation.</text>
</comment>
<dbReference type="AlphaFoldDB" id="A0A9X4MPL6"/>
<dbReference type="EMBL" id="JAPHEH010000001">
    <property type="protein sequence ID" value="MDG4476597.1"/>
    <property type="molecule type" value="Genomic_DNA"/>
</dbReference>
<name>A0A9X4MPL6_9BACT</name>